<dbReference type="EMBL" id="QGDO01000003">
    <property type="protein sequence ID" value="PWJ41789.1"/>
    <property type="molecule type" value="Genomic_DNA"/>
</dbReference>
<dbReference type="SUPFAM" id="SSF48208">
    <property type="entry name" value="Six-hairpin glycosidases"/>
    <property type="match status" value="1"/>
</dbReference>
<sequence>MHVLEYNEEFLSYLFSEFANVILEFNRSEKVSLCAGSDRELIDKSMAMKKVILVILASFLAHLSWGQEKGILNHSNSEYVKLKSINIGDCKWTEGFWADKFKVAEKSMVPYMGELLCGDVGHALNNFKIAAGLKEGTHKGMHWHDGDFYKWLEACMYVYAQNGDEKLVEQVDEYISIIAQAQEKDGYLQTQTQLRSNVDRYENRKFHEMYNSGHLLTSACIHYRVTGKRNFLDVAVKHADYLYSVFSPQTKYYSRFGFNQTQIMGLVELYRTVGDKRYLELAEIFINNRGKSKVEHNSTTEGYPIGDMVQERTPFRESEEAVGHAVLALYYYAGAADVYAETGEKALIDALDRLWSDVAEKKMYVTGAVGQAHYGASTNKDAIQEGFIDAYMMPNMTAYNETCANICNSMFNYRMLGLHGKSKYADVMELVLYNSALSGISLEGKDYFYSNPLRMIDGSRDYSKHNTELPHRAPYLECFCCPPNLVRTIAKVSAWAYSLSENGLSVNLYGGNQLETKLLDGSKIKLKQETAYPWDGAINITMEACKKAPFELLLRIPEWAETASIKVNGVDAEVAIESGSFARIERKWKKGDVVTIDFPMDITLVEGHSRIEEVRNQVAIKRGPVVYCVESPDLPENTSIVNLYLSGESELNAEYKADFLGGVTTISGDILLRKDSKDTKMYSTVSKPDFESYTTTFVPYFSWSNRGDSEMTVFMPIVWGQLGEKKL</sequence>
<dbReference type="InterPro" id="IPR012878">
    <property type="entry name" value="Beta-AFase-like_GH127_cat"/>
</dbReference>
<dbReference type="Pfam" id="PF07944">
    <property type="entry name" value="Beta-AFase-like_GH127_cat"/>
    <property type="match status" value="1"/>
</dbReference>
<evidence type="ECO:0000259" key="3">
    <source>
        <dbReference type="Pfam" id="PF20737"/>
    </source>
</evidence>
<organism evidence="4 5">
    <name type="scientific">Sediminitomix flava</name>
    <dbReference type="NCBI Taxonomy" id="379075"/>
    <lineage>
        <taxon>Bacteria</taxon>
        <taxon>Pseudomonadati</taxon>
        <taxon>Bacteroidota</taxon>
        <taxon>Cytophagia</taxon>
        <taxon>Cytophagales</taxon>
        <taxon>Flammeovirgaceae</taxon>
        <taxon>Sediminitomix</taxon>
    </lineage>
</organism>
<feature type="domain" description="Non-reducing end beta-L-arabinofuranosidase-like GH127 C-terminal" evidence="3">
    <location>
        <begin position="603"/>
        <end position="716"/>
    </location>
</feature>
<comment type="caution">
    <text evidence="4">The sequence shown here is derived from an EMBL/GenBank/DDBJ whole genome shotgun (WGS) entry which is preliminary data.</text>
</comment>
<feature type="domain" description="Non-reducing end beta-L-arabinofuranosidase-like GH127 catalytic" evidence="1">
    <location>
        <begin position="91"/>
        <end position="493"/>
    </location>
</feature>
<dbReference type="PANTHER" id="PTHR43465">
    <property type="entry name" value="DUF1680 DOMAIN PROTEIN (AFU_ORTHOLOGUE AFUA_1G08910)"/>
    <property type="match status" value="1"/>
</dbReference>
<evidence type="ECO:0000313" key="4">
    <source>
        <dbReference type="EMBL" id="PWJ41789.1"/>
    </source>
</evidence>
<evidence type="ECO:0000313" key="5">
    <source>
        <dbReference type="Proteomes" id="UP000245535"/>
    </source>
</evidence>
<accession>A0A315Z9B7</accession>
<dbReference type="AlphaFoldDB" id="A0A315Z9B7"/>
<dbReference type="InterPro" id="IPR008928">
    <property type="entry name" value="6-hairpin_glycosidase_sf"/>
</dbReference>
<dbReference type="Gene3D" id="1.50.10.20">
    <property type="match status" value="1"/>
</dbReference>
<dbReference type="InterPro" id="IPR049174">
    <property type="entry name" value="Beta-AFase-like"/>
</dbReference>
<dbReference type="InterPro" id="IPR049049">
    <property type="entry name" value="Beta-AFase-like_GH127_C"/>
</dbReference>
<dbReference type="Pfam" id="PF20736">
    <property type="entry name" value="Glyco_hydro127M"/>
    <property type="match status" value="1"/>
</dbReference>
<evidence type="ECO:0008006" key="6">
    <source>
        <dbReference type="Google" id="ProtNLM"/>
    </source>
</evidence>
<gene>
    <name evidence="4" type="ORF">BC781_10339</name>
</gene>
<feature type="domain" description="Non-reducing end beta-L-arabinofuranosidase-like GH127 middle" evidence="2">
    <location>
        <begin position="504"/>
        <end position="600"/>
    </location>
</feature>
<evidence type="ECO:0000259" key="2">
    <source>
        <dbReference type="Pfam" id="PF20736"/>
    </source>
</evidence>
<name>A0A315Z9B7_SEDFL</name>
<protein>
    <recommendedName>
        <fullName evidence="6">DUF1680 family protein</fullName>
    </recommendedName>
</protein>
<dbReference type="Proteomes" id="UP000245535">
    <property type="component" value="Unassembled WGS sequence"/>
</dbReference>
<evidence type="ECO:0000259" key="1">
    <source>
        <dbReference type="Pfam" id="PF07944"/>
    </source>
</evidence>
<keyword evidence="5" id="KW-1185">Reference proteome</keyword>
<dbReference type="Pfam" id="PF20737">
    <property type="entry name" value="Glyco_hydro127C"/>
    <property type="match status" value="1"/>
</dbReference>
<reference evidence="4 5" key="1">
    <citation type="submission" date="2018-03" db="EMBL/GenBank/DDBJ databases">
        <title>Genomic Encyclopedia of Archaeal and Bacterial Type Strains, Phase II (KMG-II): from individual species to whole genera.</title>
        <authorList>
            <person name="Goeker M."/>
        </authorList>
    </citation>
    <scope>NUCLEOTIDE SEQUENCE [LARGE SCALE GENOMIC DNA]</scope>
    <source>
        <strain evidence="4 5">DSM 28229</strain>
    </source>
</reference>
<dbReference type="GO" id="GO:0005975">
    <property type="term" value="P:carbohydrate metabolic process"/>
    <property type="evidence" value="ECO:0007669"/>
    <property type="project" value="InterPro"/>
</dbReference>
<proteinExistence type="predicted"/>
<dbReference type="InterPro" id="IPR049046">
    <property type="entry name" value="Beta-AFase-like_GH127_middle"/>
</dbReference>
<dbReference type="PANTHER" id="PTHR43465:SF1">
    <property type="entry name" value="NON-REDUCING END BETA-L-ARABINOFURANOSIDASE"/>
    <property type="match status" value="1"/>
</dbReference>